<dbReference type="PANTHER" id="PTHR30441:SF4">
    <property type="entry name" value="PROTEIN ASMA"/>
    <property type="match status" value="1"/>
</dbReference>
<feature type="domain" description="AsmA" evidence="4">
    <location>
        <begin position="344"/>
        <end position="571"/>
    </location>
</feature>
<dbReference type="InterPro" id="IPR007844">
    <property type="entry name" value="AsmA"/>
</dbReference>
<feature type="region of interest" description="Disordered" evidence="2">
    <location>
        <begin position="361"/>
        <end position="389"/>
    </location>
</feature>
<feature type="domain" description="AsmA" evidence="4">
    <location>
        <begin position="1"/>
        <end position="284"/>
    </location>
</feature>
<feature type="compositionally biased region" description="Polar residues" evidence="2">
    <location>
        <begin position="361"/>
        <end position="370"/>
    </location>
</feature>
<evidence type="ECO:0000256" key="1">
    <source>
        <dbReference type="SAM" id="Coils"/>
    </source>
</evidence>
<feature type="transmembrane region" description="Helical" evidence="3">
    <location>
        <begin position="7"/>
        <end position="26"/>
    </location>
</feature>
<feature type="coiled-coil region" evidence="1">
    <location>
        <begin position="151"/>
        <end position="178"/>
    </location>
</feature>
<name>A0AA90NM71_9GAMM</name>
<dbReference type="GO" id="GO:0005886">
    <property type="term" value="C:plasma membrane"/>
    <property type="evidence" value="ECO:0007669"/>
    <property type="project" value="TreeGrafter"/>
</dbReference>
<dbReference type="PANTHER" id="PTHR30441">
    <property type="entry name" value="DUF748 DOMAIN-CONTAINING PROTEIN"/>
    <property type="match status" value="1"/>
</dbReference>
<proteinExistence type="predicted"/>
<dbReference type="Pfam" id="PF05170">
    <property type="entry name" value="AsmA"/>
    <property type="match status" value="2"/>
</dbReference>
<evidence type="ECO:0000313" key="5">
    <source>
        <dbReference type="EMBL" id="MDP0589358.1"/>
    </source>
</evidence>
<evidence type="ECO:0000256" key="2">
    <source>
        <dbReference type="SAM" id="MobiDB-lite"/>
    </source>
</evidence>
<keyword evidence="3" id="KW-0472">Membrane</keyword>
<comment type="caution">
    <text evidence="5">The sequence shown here is derived from an EMBL/GenBank/DDBJ whole genome shotgun (WGS) entry which is preliminary data.</text>
</comment>
<dbReference type="AlphaFoldDB" id="A0AA90NM71"/>
<keyword evidence="1" id="KW-0175">Coiled coil</keyword>
<protein>
    <submittedName>
        <fullName evidence="5">AsmA family protein</fullName>
    </submittedName>
</protein>
<sequence>MSSIIKWISMIVAGIVLLLVIAAILLPKFIDPNHYRAEISKLVYEKTGLTLKINGSISWSLFPWLGLAIENLSIAGIQHSKLAELDSAEVSVKLLPLLRKKVEIQTARFTGLDLNLIRHKDGHGNWEVGSSKKHQPNKHSVAKDISSNKTKKTLNLKLDIANIEISELNIRYNDQQSENLYLINLTNLVTGAIADQKPFDLNLNGLVSSKKQDLNFKVSMHATLTINPKDGIYSIDDLDFTAQPDLTDSEQINLTGNLHIQQQPLLVKGQLSTSSINPQNFLTQIHIKPPLIANTTSFQRLAVESNFESDGKSITFHTLNLALDDFNIKGSLNIANNKKKTTTFEFVGNDFNLDHYLPAASTNTDQTQEVKSNKKREQQPITDGKEPPLIPENLLKDLDINGSVSLASLTVQKMKFERPSITLTAAAGHSQIKLKSEFYQGSINMDSQMDFNTPGTPKLSSAATFKSINLQAMAESIPTLKIVQGAVNADIKLNTQGQVQSILTKNLNGTVRLSIDQGAFTEANFDKIVCESIAQIRKKTLQKKEWAKSTQFQDLRGSFIIQNGVASNKDLTATLSNLNLKGDGVINLVEQTLDYHVGLNIRGDGAPDSDPACQINADYIGVTWPIRCQGKIGALTCGIDSDRLANTIVDLAKKEAQKRLKEEINKNAGSLKKILKGFFN</sequence>
<keyword evidence="3" id="KW-1133">Transmembrane helix</keyword>
<reference evidence="5 6" key="1">
    <citation type="journal article" date="2023" name="bioRxiv">
        <title>An intranuclear bacterial parasite of deep-sea mussels expresses apoptosis inhibitors acquired from its host.</title>
        <authorList>
            <person name="Gonzalez Porras M.A."/>
            <person name="Assie A."/>
            <person name="Tietjen M."/>
            <person name="Violette M."/>
            <person name="Kleiner M."/>
            <person name="Gruber-Vodicka H."/>
            <person name="Dubilier N."/>
            <person name="Leisch N."/>
        </authorList>
    </citation>
    <scope>NUCLEOTIDE SEQUENCE [LARGE SCALE GENOMIC DNA]</scope>
    <source>
        <strain evidence="5">IAP13</strain>
    </source>
</reference>
<keyword evidence="6" id="KW-1185">Reference proteome</keyword>
<organism evidence="5 6">
    <name type="scientific">Candidatus Endonucleibacter bathymodioli</name>
    <dbReference type="NCBI Taxonomy" id="539814"/>
    <lineage>
        <taxon>Bacteria</taxon>
        <taxon>Pseudomonadati</taxon>
        <taxon>Pseudomonadota</taxon>
        <taxon>Gammaproteobacteria</taxon>
        <taxon>Oceanospirillales</taxon>
        <taxon>Endozoicomonadaceae</taxon>
        <taxon>Candidatus Endonucleibacter</taxon>
    </lineage>
</organism>
<feature type="compositionally biased region" description="Basic and acidic residues" evidence="2">
    <location>
        <begin position="371"/>
        <end position="386"/>
    </location>
</feature>
<evidence type="ECO:0000256" key="3">
    <source>
        <dbReference type="SAM" id="Phobius"/>
    </source>
</evidence>
<accession>A0AA90NM71</accession>
<feature type="region of interest" description="Disordered" evidence="2">
    <location>
        <begin position="126"/>
        <end position="145"/>
    </location>
</feature>
<gene>
    <name evidence="5" type="ORF">QS748_09295</name>
</gene>
<dbReference type="InterPro" id="IPR052894">
    <property type="entry name" value="AsmA-related"/>
</dbReference>
<evidence type="ECO:0000259" key="4">
    <source>
        <dbReference type="Pfam" id="PF05170"/>
    </source>
</evidence>
<dbReference type="Proteomes" id="UP001178148">
    <property type="component" value="Unassembled WGS sequence"/>
</dbReference>
<dbReference type="EMBL" id="JASXSV010000013">
    <property type="protein sequence ID" value="MDP0589358.1"/>
    <property type="molecule type" value="Genomic_DNA"/>
</dbReference>
<evidence type="ECO:0000313" key="6">
    <source>
        <dbReference type="Proteomes" id="UP001178148"/>
    </source>
</evidence>
<dbReference type="GO" id="GO:0090313">
    <property type="term" value="P:regulation of protein targeting to membrane"/>
    <property type="evidence" value="ECO:0007669"/>
    <property type="project" value="TreeGrafter"/>
</dbReference>
<keyword evidence="3" id="KW-0812">Transmembrane</keyword>